<protein>
    <submittedName>
        <fullName evidence="1">Uncharacterized protein</fullName>
    </submittedName>
</protein>
<keyword evidence="2" id="KW-1185">Reference proteome</keyword>
<dbReference type="AlphaFoldDB" id="A0AAD3E526"/>
<evidence type="ECO:0000313" key="1">
    <source>
        <dbReference type="EMBL" id="GFR52658.1"/>
    </source>
</evidence>
<organism evidence="1 2">
    <name type="scientific">Astrephomene gubernaculifera</name>
    <dbReference type="NCBI Taxonomy" id="47775"/>
    <lineage>
        <taxon>Eukaryota</taxon>
        <taxon>Viridiplantae</taxon>
        <taxon>Chlorophyta</taxon>
        <taxon>core chlorophytes</taxon>
        <taxon>Chlorophyceae</taxon>
        <taxon>CS clade</taxon>
        <taxon>Chlamydomonadales</taxon>
        <taxon>Astrephomenaceae</taxon>
        <taxon>Astrephomene</taxon>
    </lineage>
</organism>
<accession>A0AAD3E526</accession>
<name>A0AAD3E526_9CHLO</name>
<reference evidence="1 2" key="1">
    <citation type="journal article" date="2021" name="Sci. Rep.">
        <title>Genome sequencing of the multicellular alga Astrephomene provides insights into convergent evolution of germ-soma differentiation.</title>
        <authorList>
            <person name="Yamashita S."/>
            <person name="Yamamoto K."/>
            <person name="Matsuzaki R."/>
            <person name="Suzuki S."/>
            <person name="Yamaguchi H."/>
            <person name="Hirooka S."/>
            <person name="Minakuchi Y."/>
            <person name="Miyagishima S."/>
            <person name="Kawachi M."/>
            <person name="Toyoda A."/>
            <person name="Nozaki H."/>
        </authorList>
    </citation>
    <scope>NUCLEOTIDE SEQUENCE [LARGE SCALE GENOMIC DNA]</scope>
    <source>
        <strain evidence="1 2">NIES-4017</strain>
    </source>
</reference>
<sequence>MKPKHSFAVLSGQMAAAVMNLGMHHNPNESGTAICYSGRRCSTQLSAAASTKGQETCNEARATAKPRASGSSRAGLSSNRCIRCACIRPSPILLIRGIHIQVLHFMRGCFVSSHAVGA</sequence>
<dbReference type="Proteomes" id="UP001054857">
    <property type="component" value="Unassembled WGS sequence"/>
</dbReference>
<proteinExistence type="predicted"/>
<comment type="caution">
    <text evidence="1">The sequence shown here is derived from an EMBL/GenBank/DDBJ whole genome shotgun (WGS) entry which is preliminary data.</text>
</comment>
<evidence type="ECO:0000313" key="2">
    <source>
        <dbReference type="Proteomes" id="UP001054857"/>
    </source>
</evidence>
<gene>
    <name evidence="1" type="ORF">Agub_g15252</name>
</gene>
<dbReference type="EMBL" id="BMAR01000068">
    <property type="protein sequence ID" value="GFR52658.1"/>
    <property type="molecule type" value="Genomic_DNA"/>
</dbReference>